<dbReference type="EMBL" id="CAOQHR010000003">
    <property type="protein sequence ID" value="CAI6331451.1"/>
    <property type="molecule type" value="Genomic_DNA"/>
</dbReference>
<comment type="caution">
    <text evidence="4">The sequence shown here is derived from an EMBL/GenBank/DDBJ whole genome shotgun (WGS) entry which is preliminary data.</text>
</comment>
<dbReference type="Proteomes" id="UP001152607">
    <property type="component" value="Unassembled WGS sequence"/>
</dbReference>
<dbReference type="InterPro" id="IPR002110">
    <property type="entry name" value="Ankyrin_rpt"/>
</dbReference>
<dbReference type="OrthoDB" id="46529at2759"/>
<dbReference type="SUPFAM" id="SSF57850">
    <property type="entry name" value="RING/U-box"/>
    <property type="match status" value="1"/>
</dbReference>
<dbReference type="SUPFAM" id="SSF48403">
    <property type="entry name" value="Ankyrin repeat"/>
    <property type="match status" value="1"/>
</dbReference>
<dbReference type="InterPro" id="IPR001841">
    <property type="entry name" value="Znf_RING"/>
</dbReference>
<dbReference type="PROSITE" id="PS50088">
    <property type="entry name" value="ANK_REPEAT"/>
    <property type="match status" value="1"/>
</dbReference>
<sequence>MPDLIETRFPPTPGEEICAICYEPLLHPSTEGTTFQASSQIPIYRHVHFSIDDVELPCKHHFHMNCLKDYAKVNVKAIVSCSFCRNMNMSFPSELVIFTMRTETGLEFTVDFYAYMYFQTHHHNDLDREIPDHLLVAFTEAGDGYLVKTRANIEKWRLHGFFVSLMSKHYNSAEEYLRGEDPHAPGPIDPDSVVKDLGVQGCTSLHSLAYMNDAQGAELLLRYGANMQVTTVDGHTPLDFAIRYKADAVIELLQRKKREATEGEGDDVPTLVRDE</sequence>
<proteinExistence type="predicted"/>
<keyword evidence="2" id="KW-0862">Zinc</keyword>
<keyword evidence="1" id="KW-0040">ANK repeat</keyword>
<dbReference type="GO" id="GO:0008270">
    <property type="term" value="F:zinc ion binding"/>
    <property type="evidence" value="ECO:0007669"/>
    <property type="project" value="UniProtKB-KW"/>
</dbReference>
<gene>
    <name evidence="4" type="ORF">PDIGIT_LOCUS4476</name>
</gene>
<dbReference type="InterPro" id="IPR013083">
    <property type="entry name" value="Znf_RING/FYVE/PHD"/>
</dbReference>
<reference evidence="4" key="1">
    <citation type="submission" date="2023-01" db="EMBL/GenBank/DDBJ databases">
        <authorList>
            <person name="Van Ghelder C."/>
            <person name="Rancurel C."/>
        </authorList>
    </citation>
    <scope>NUCLEOTIDE SEQUENCE</scope>
    <source>
        <strain evidence="4">CNCM I-4278</strain>
    </source>
</reference>
<dbReference type="Gene3D" id="3.30.40.10">
    <property type="entry name" value="Zinc/RING finger domain, C3HC4 (zinc finger)"/>
    <property type="match status" value="1"/>
</dbReference>
<evidence type="ECO:0000259" key="3">
    <source>
        <dbReference type="PROSITE" id="PS50089"/>
    </source>
</evidence>
<dbReference type="Gene3D" id="1.25.40.20">
    <property type="entry name" value="Ankyrin repeat-containing domain"/>
    <property type="match status" value="1"/>
</dbReference>
<organism evidence="4 5">
    <name type="scientific">Periconia digitata</name>
    <dbReference type="NCBI Taxonomy" id="1303443"/>
    <lineage>
        <taxon>Eukaryota</taxon>
        <taxon>Fungi</taxon>
        <taxon>Dikarya</taxon>
        <taxon>Ascomycota</taxon>
        <taxon>Pezizomycotina</taxon>
        <taxon>Dothideomycetes</taxon>
        <taxon>Pleosporomycetidae</taxon>
        <taxon>Pleosporales</taxon>
        <taxon>Massarineae</taxon>
        <taxon>Periconiaceae</taxon>
        <taxon>Periconia</taxon>
    </lineage>
</organism>
<evidence type="ECO:0000256" key="2">
    <source>
        <dbReference type="PROSITE-ProRule" id="PRU00175"/>
    </source>
</evidence>
<evidence type="ECO:0000256" key="1">
    <source>
        <dbReference type="PROSITE-ProRule" id="PRU00023"/>
    </source>
</evidence>
<accession>A0A9W4XSR3</accession>
<dbReference type="SMART" id="SM00248">
    <property type="entry name" value="ANK"/>
    <property type="match status" value="2"/>
</dbReference>
<keyword evidence="2" id="KW-0863">Zinc-finger</keyword>
<dbReference type="PROSITE" id="PS50089">
    <property type="entry name" value="ZF_RING_2"/>
    <property type="match status" value="1"/>
</dbReference>
<evidence type="ECO:0000313" key="5">
    <source>
        <dbReference type="Proteomes" id="UP001152607"/>
    </source>
</evidence>
<protein>
    <recommendedName>
        <fullName evidence="3">RING-type domain-containing protein</fullName>
    </recommendedName>
</protein>
<keyword evidence="2" id="KW-0479">Metal-binding</keyword>
<dbReference type="InterPro" id="IPR036770">
    <property type="entry name" value="Ankyrin_rpt-contain_sf"/>
</dbReference>
<evidence type="ECO:0000313" key="4">
    <source>
        <dbReference type="EMBL" id="CAI6331451.1"/>
    </source>
</evidence>
<dbReference type="AlphaFoldDB" id="A0A9W4XSR3"/>
<feature type="domain" description="RING-type" evidence="3">
    <location>
        <begin position="18"/>
        <end position="85"/>
    </location>
</feature>
<keyword evidence="5" id="KW-1185">Reference proteome</keyword>
<name>A0A9W4XSR3_9PLEO</name>
<feature type="repeat" description="ANK" evidence="1">
    <location>
        <begin position="200"/>
        <end position="232"/>
    </location>
</feature>